<keyword evidence="4 6" id="KW-1133">Transmembrane helix</keyword>
<dbReference type="PANTHER" id="PTHR30566:SF5">
    <property type="entry name" value="MECHANOSENSITIVE ION CHANNEL PROTEIN 1, MITOCHONDRIAL-RELATED"/>
    <property type="match status" value="1"/>
</dbReference>
<evidence type="ECO:0000256" key="3">
    <source>
        <dbReference type="ARBA" id="ARBA00022692"/>
    </source>
</evidence>
<dbReference type="Pfam" id="PF00924">
    <property type="entry name" value="MS_channel_2nd"/>
    <property type="match status" value="1"/>
</dbReference>
<comment type="subcellular location">
    <subcellularLocation>
        <location evidence="1">Cell membrane</location>
        <topology evidence="1">Multi-pass membrane protein</topology>
    </subcellularLocation>
</comment>
<evidence type="ECO:0000256" key="6">
    <source>
        <dbReference type="SAM" id="Phobius"/>
    </source>
</evidence>
<feature type="transmembrane region" description="Helical" evidence="6">
    <location>
        <begin position="208"/>
        <end position="229"/>
    </location>
</feature>
<evidence type="ECO:0000313" key="9">
    <source>
        <dbReference type="Proteomes" id="UP001491310"/>
    </source>
</evidence>
<name>A0ABR2YCK4_9CHLO</name>
<dbReference type="InterPro" id="IPR011066">
    <property type="entry name" value="MscS_channel_C_sf"/>
</dbReference>
<feature type="transmembrane region" description="Helical" evidence="6">
    <location>
        <begin position="115"/>
        <end position="134"/>
    </location>
</feature>
<dbReference type="SUPFAM" id="SSF82689">
    <property type="entry name" value="Mechanosensitive channel protein MscS (YggB), C-terminal domain"/>
    <property type="match status" value="1"/>
</dbReference>
<gene>
    <name evidence="8" type="ORF">WJX75_009334</name>
</gene>
<evidence type="ECO:0000313" key="8">
    <source>
        <dbReference type="EMBL" id="KAK9902246.1"/>
    </source>
</evidence>
<keyword evidence="3 6" id="KW-0812">Transmembrane</keyword>
<evidence type="ECO:0000259" key="7">
    <source>
        <dbReference type="Pfam" id="PF00924"/>
    </source>
</evidence>
<feature type="transmembrane region" description="Helical" evidence="6">
    <location>
        <begin position="168"/>
        <end position="188"/>
    </location>
</feature>
<protein>
    <recommendedName>
        <fullName evidence="7">Mechanosensitive ion channel MscS domain-containing protein</fullName>
    </recommendedName>
</protein>
<dbReference type="Gene3D" id="2.30.30.60">
    <property type="match status" value="1"/>
</dbReference>
<keyword evidence="9" id="KW-1185">Reference proteome</keyword>
<reference evidence="8 9" key="1">
    <citation type="journal article" date="2024" name="Nat. Commun.">
        <title>Phylogenomics reveals the evolutionary origins of lichenization in chlorophyte algae.</title>
        <authorList>
            <person name="Puginier C."/>
            <person name="Libourel C."/>
            <person name="Otte J."/>
            <person name="Skaloud P."/>
            <person name="Haon M."/>
            <person name="Grisel S."/>
            <person name="Petersen M."/>
            <person name="Berrin J.G."/>
            <person name="Delaux P.M."/>
            <person name="Dal Grande F."/>
            <person name="Keller J."/>
        </authorList>
    </citation>
    <scope>NUCLEOTIDE SEQUENCE [LARGE SCALE GENOMIC DNA]</scope>
    <source>
        <strain evidence="8 9">SAG 216-7</strain>
    </source>
</reference>
<keyword evidence="5 6" id="KW-0472">Membrane</keyword>
<dbReference type="SUPFAM" id="SSF50182">
    <property type="entry name" value="Sm-like ribonucleoproteins"/>
    <property type="match status" value="1"/>
</dbReference>
<accession>A0ABR2YCK4</accession>
<comment type="caution">
    <text evidence="8">The sequence shown here is derived from an EMBL/GenBank/DDBJ whole genome shotgun (WGS) entry which is preliminary data.</text>
</comment>
<dbReference type="PROSITE" id="PS01246">
    <property type="entry name" value="UPF0003"/>
    <property type="match status" value="1"/>
</dbReference>
<keyword evidence="2" id="KW-1003">Cell membrane</keyword>
<feature type="transmembrane region" description="Helical" evidence="6">
    <location>
        <begin position="63"/>
        <end position="82"/>
    </location>
</feature>
<dbReference type="EMBL" id="JALJOT010000016">
    <property type="protein sequence ID" value="KAK9902246.1"/>
    <property type="molecule type" value="Genomic_DNA"/>
</dbReference>
<dbReference type="Proteomes" id="UP001491310">
    <property type="component" value="Unassembled WGS sequence"/>
</dbReference>
<dbReference type="InterPro" id="IPR023408">
    <property type="entry name" value="MscS_beta-dom_sf"/>
</dbReference>
<dbReference type="Gene3D" id="1.10.287.1260">
    <property type="match status" value="1"/>
</dbReference>
<dbReference type="InterPro" id="IPR006685">
    <property type="entry name" value="MscS_channel_2nd"/>
</dbReference>
<evidence type="ECO:0000256" key="1">
    <source>
        <dbReference type="ARBA" id="ARBA00004651"/>
    </source>
</evidence>
<evidence type="ECO:0000256" key="5">
    <source>
        <dbReference type="ARBA" id="ARBA00023136"/>
    </source>
</evidence>
<sequence>MVAAGAAVTHLLSQALHREADRVQAGEEHSWMASYEEGSDRPNRPFLGYASEALLLALHRPTAVFLPVVAAVLTLQCVSGLLEAVLLHSEAKSGTATLLVALARNGAKTLSGLDIFVRELSEVALIIFIIWAVLRLKERLVKLLMDHSHLHAASGPNAGSQENALERVLLPLSGLTSWLIVVAGGLSYLHVLGINVVPLLTVGGVSTILVGLSAQSVMANMIAGVNLFLSRPFVVGDRIHIMSGSGAKFATGFVERVDPIYTILRTDTGLPVTIPNKVLTDMTIVNESRVAKPRVITGFNRARQLLVTIQLRYQDIDKVEGIVRGMRLLIETTAGVDHQLPQGTGMTGLENYACSIFVLVYTTPPFSRDFAAFRQRLLLDLVSIVRKHGAQLATPIQVNEMPQMDTLATVLRERMDQLSGVSVPIGAATLGQAAGSKSVSNVYDANSWMFGSSDD</sequence>
<evidence type="ECO:0000256" key="4">
    <source>
        <dbReference type="ARBA" id="ARBA00022989"/>
    </source>
</evidence>
<organism evidence="8 9">
    <name type="scientific">Coccomyxa subellipsoidea</name>
    <dbReference type="NCBI Taxonomy" id="248742"/>
    <lineage>
        <taxon>Eukaryota</taxon>
        <taxon>Viridiplantae</taxon>
        <taxon>Chlorophyta</taxon>
        <taxon>core chlorophytes</taxon>
        <taxon>Trebouxiophyceae</taxon>
        <taxon>Trebouxiophyceae incertae sedis</taxon>
        <taxon>Coccomyxaceae</taxon>
        <taxon>Coccomyxa</taxon>
    </lineage>
</organism>
<dbReference type="PANTHER" id="PTHR30566">
    <property type="entry name" value="YNAI-RELATED MECHANOSENSITIVE ION CHANNEL"/>
    <property type="match status" value="1"/>
</dbReference>
<evidence type="ECO:0000256" key="2">
    <source>
        <dbReference type="ARBA" id="ARBA00022475"/>
    </source>
</evidence>
<dbReference type="InterPro" id="IPR010920">
    <property type="entry name" value="LSM_dom_sf"/>
</dbReference>
<dbReference type="InterPro" id="IPR006686">
    <property type="entry name" value="MscS_channel_CS"/>
</dbReference>
<feature type="domain" description="Mechanosensitive ion channel MscS" evidence="7">
    <location>
        <begin position="217"/>
        <end position="289"/>
    </location>
</feature>
<proteinExistence type="predicted"/>